<accession>X1R793</accession>
<protein>
    <recommendedName>
        <fullName evidence="4">SDR family NAD(P)-dependent oxidoreductase</fullName>
    </recommendedName>
</protein>
<dbReference type="InterPro" id="IPR002347">
    <property type="entry name" value="SDR_fam"/>
</dbReference>
<keyword evidence="2" id="KW-0560">Oxidoreductase</keyword>
<dbReference type="GO" id="GO:0016616">
    <property type="term" value="F:oxidoreductase activity, acting on the CH-OH group of donors, NAD or NADP as acceptor"/>
    <property type="evidence" value="ECO:0007669"/>
    <property type="project" value="TreeGrafter"/>
</dbReference>
<dbReference type="Gene3D" id="3.40.50.720">
    <property type="entry name" value="NAD(P)-binding Rossmann-like Domain"/>
    <property type="match status" value="1"/>
</dbReference>
<name>X1R793_9ZZZZ</name>
<dbReference type="PANTHER" id="PTHR24322:SF736">
    <property type="entry name" value="RETINOL DEHYDROGENASE 10"/>
    <property type="match status" value="1"/>
</dbReference>
<evidence type="ECO:0000313" key="3">
    <source>
        <dbReference type="EMBL" id="GAI76607.1"/>
    </source>
</evidence>
<comment type="caution">
    <text evidence="3">The sequence shown here is derived from an EMBL/GenBank/DDBJ whole genome shotgun (WGS) entry which is preliminary data.</text>
</comment>
<feature type="non-terminal residue" evidence="3">
    <location>
        <position position="68"/>
    </location>
</feature>
<evidence type="ECO:0000256" key="2">
    <source>
        <dbReference type="ARBA" id="ARBA00023002"/>
    </source>
</evidence>
<reference evidence="3" key="1">
    <citation type="journal article" date="2014" name="Front. Microbiol.">
        <title>High frequency of phylogenetically diverse reductive dehalogenase-homologous genes in deep subseafloor sedimentary metagenomes.</title>
        <authorList>
            <person name="Kawai M."/>
            <person name="Futagami T."/>
            <person name="Toyoda A."/>
            <person name="Takaki Y."/>
            <person name="Nishi S."/>
            <person name="Hori S."/>
            <person name="Arai W."/>
            <person name="Tsubouchi T."/>
            <person name="Morono Y."/>
            <person name="Uchiyama I."/>
            <person name="Ito T."/>
            <person name="Fujiyama A."/>
            <person name="Inagaki F."/>
            <person name="Takami H."/>
        </authorList>
    </citation>
    <scope>NUCLEOTIDE SEQUENCE</scope>
    <source>
        <strain evidence="3">Expedition CK06-06</strain>
    </source>
</reference>
<dbReference type="SUPFAM" id="SSF51735">
    <property type="entry name" value="NAD(P)-binding Rossmann-fold domains"/>
    <property type="match status" value="1"/>
</dbReference>
<evidence type="ECO:0000256" key="1">
    <source>
        <dbReference type="ARBA" id="ARBA00006484"/>
    </source>
</evidence>
<organism evidence="3">
    <name type="scientific">marine sediment metagenome</name>
    <dbReference type="NCBI Taxonomy" id="412755"/>
    <lineage>
        <taxon>unclassified sequences</taxon>
        <taxon>metagenomes</taxon>
        <taxon>ecological metagenomes</taxon>
    </lineage>
</organism>
<comment type="similarity">
    <text evidence="1">Belongs to the short-chain dehydrogenases/reductases (SDR) family.</text>
</comment>
<sequence>MVGKFLEGKGALITGGASGFGRGIAIEYAKRGADLILVDINEELLNETCKKIEQEYKQKVIPIVCDVS</sequence>
<evidence type="ECO:0008006" key="4">
    <source>
        <dbReference type="Google" id="ProtNLM"/>
    </source>
</evidence>
<dbReference type="PANTHER" id="PTHR24322">
    <property type="entry name" value="PKSB"/>
    <property type="match status" value="1"/>
</dbReference>
<dbReference type="EMBL" id="BARW01007812">
    <property type="protein sequence ID" value="GAI76607.1"/>
    <property type="molecule type" value="Genomic_DNA"/>
</dbReference>
<dbReference type="AlphaFoldDB" id="X1R793"/>
<proteinExistence type="inferred from homology"/>
<gene>
    <name evidence="3" type="ORF">S12H4_16186</name>
</gene>
<dbReference type="CDD" id="cd05233">
    <property type="entry name" value="SDR_c"/>
    <property type="match status" value="1"/>
</dbReference>
<dbReference type="InterPro" id="IPR036291">
    <property type="entry name" value="NAD(P)-bd_dom_sf"/>
</dbReference>
<dbReference type="Pfam" id="PF00106">
    <property type="entry name" value="adh_short"/>
    <property type="match status" value="1"/>
</dbReference>